<dbReference type="Proteomes" id="UP000694865">
    <property type="component" value="Unplaced"/>
</dbReference>
<dbReference type="InterPro" id="IPR028923">
    <property type="entry name" value="SAICAR_synt/ADE2_N"/>
</dbReference>
<dbReference type="Gene3D" id="3.30.200.20">
    <property type="entry name" value="Phosphorylase Kinase, domain 1"/>
    <property type="match status" value="1"/>
</dbReference>
<keyword evidence="8" id="KW-1185">Reference proteome</keyword>
<evidence type="ECO:0000313" key="8">
    <source>
        <dbReference type="Proteomes" id="UP000694865"/>
    </source>
</evidence>
<evidence type="ECO:0000256" key="5">
    <source>
        <dbReference type="ARBA" id="ARBA00022755"/>
    </source>
</evidence>
<gene>
    <name evidence="9" type="primary">LOC100368724</name>
</gene>
<dbReference type="PANTHER" id="PTHR43599">
    <property type="entry name" value="MULTIFUNCTIONAL PROTEIN ADE2"/>
    <property type="match status" value="1"/>
</dbReference>
<evidence type="ECO:0000259" key="7">
    <source>
        <dbReference type="Pfam" id="PF01259"/>
    </source>
</evidence>
<name>A0ABM0GNU4_SACKO</name>
<protein>
    <recommendedName>
        <fullName evidence="2">phosphoribosylaminoimidazolesuccinocarboxamide synthase</fullName>
        <ecNumber evidence="2">6.3.2.6</ecNumber>
    </recommendedName>
</protein>
<dbReference type="GeneID" id="100368724"/>
<dbReference type="Pfam" id="PF01259">
    <property type="entry name" value="SAICAR_synt"/>
    <property type="match status" value="1"/>
</dbReference>
<keyword evidence="5" id="KW-0658">Purine biosynthesis</keyword>
<evidence type="ECO:0000256" key="6">
    <source>
        <dbReference type="ARBA" id="ARBA00022840"/>
    </source>
</evidence>
<dbReference type="PANTHER" id="PTHR43599:SF3">
    <property type="entry name" value="SI:DKEY-6E2.2"/>
    <property type="match status" value="1"/>
</dbReference>
<evidence type="ECO:0000256" key="4">
    <source>
        <dbReference type="ARBA" id="ARBA00022741"/>
    </source>
</evidence>
<accession>A0ABM0GNU4</accession>
<feature type="domain" description="SAICAR synthetase/ADE2 N-terminal" evidence="7">
    <location>
        <begin position="10"/>
        <end position="127"/>
    </location>
</feature>
<organism evidence="8 9">
    <name type="scientific">Saccoglossus kowalevskii</name>
    <name type="common">Acorn worm</name>
    <dbReference type="NCBI Taxonomy" id="10224"/>
    <lineage>
        <taxon>Eukaryota</taxon>
        <taxon>Metazoa</taxon>
        <taxon>Hemichordata</taxon>
        <taxon>Enteropneusta</taxon>
        <taxon>Harrimaniidae</taxon>
        <taxon>Saccoglossus</taxon>
    </lineage>
</organism>
<dbReference type="InterPro" id="IPR018236">
    <property type="entry name" value="SAICAR_synthetase_CS"/>
</dbReference>
<keyword evidence="4" id="KW-0547">Nucleotide-binding</keyword>
<keyword evidence="3" id="KW-0436">Ligase</keyword>
<dbReference type="InterPro" id="IPR050089">
    <property type="entry name" value="SAICAR_synthetase"/>
</dbReference>
<evidence type="ECO:0000256" key="2">
    <source>
        <dbReference type="ARBA" id="ARBA00012217"/>
    </source>
</evidence>
<reference evidence="9" key="1">
    <citation type="submission" date="2025-08" db="UniProtKB">
        <authorList>
            <consortium name="RefSeq"/>
        </authorList>
    </citation>
    <scope>IDENTIFICATION</scope>
    <source>
        <tissue evidence="9">Testes</tissue>
    </source>
</reference>
<comment type="pathway">
    <text evidence="1">Purine metabolism; IMP biosynthesis via de novo pathway; 5-amino-1-(5-phospho-D-ribosyl)imidazole-4-carboxamide from 5-amino-1-(5-phospho-D-ribosyl)imidazole-4-carboxylate: step 1/2.</text>
</comment>
<dbReference type="EC" id="6.3.2.6" evidence="2"/>
<sequence length="137" mass="15459">MAEIKAGKILIEGKTKIIYELENNQVLLQSKDRITAGDGARAHDLKGKAAISTSTTCKIFELLNNAGIKTHFVKQHSDTSFIGVNCDMIPIEFVTRRVATGSFLRRHEGVKEGFRFCPVKLEYFYKVKVILLFVRII</sequence>
<proteinExistence type="predicted"/>
<evidence type="ECO:0000256" key="3">
    <source>
        <dbReference type="ARBA" id="ARBA00022598"/>
    </source>
</evidence>
<dbReference type="SUPFAM" id="SSF56104">
    <property type="entry name" value="SAICAR synthase-like"/>
    <property type="match status" value="1"/>
</dbReference>
<evidence type="ECO:0000313" key="9">
    <source>
        <dbReference type="RefSeq" id="XP_002734075.1"/>
    </source>
</evidence>
<dbReference type="RefSeq" id="XP_002734075.1">
    <property type="nucleotide sequence ID" value="XM_002734029.2"/>
</dbReference>
<evidence type="ECO:0000256" key="1">
    <source>
        <dbReference type="ARBA" id="ARBA00004672"/>
    </source>
</evidence>
<keyword evidence="6" id="KW-0067">ATP-binding</keyword>
<dbReference type="PROSITE" id="PS01057">
    <property type="entry name" value="SAICAR_SYNTHETASE_1"/>
    <property type="match status" value="1"/>
</dbReference>